<gene>
    <name evidence="1" type="ORF">LOK49_LG07G01171</name>
</gene>
<dbReference type="Proteomes" id="UP001060215">
    <property type="component" value="Chromosome 7"/>
</dbReference>
<proteinExistence type="predicted"/>
<accession>A0ACC0H7G1</accession>
<comment type="caution">
    <text evidence="1">The sequence shown here is derived from an EMBL/GenBank/DDBJ whole genome shotgun (WGS) entry which is preliminary data.</text>
</comment>
<evidence type="ECO:0000313" key="2">
    <source>
        <dbReference type="Proteomes" id="UP001060215"/>
    </source>
</evidence>
<protein>
    <submittedName>
        <fullName evidence="1">Pentatricopeptide repeat-containing protein</fullName>
    </submittedName>
</protein>
<dbReference type="EMBL" id="CM045764">
    <property type="protein sequence ID" value="KAI8009110.1"/>
    <property type="molecule type" value="Genomic_DNA"/>
</dbReference>
<sequence>MEPPPPPPPPPPAAPPLSQNPPLSPPQIIETITAVLTSDKASSSSLKSLNPFISYLTPPLILSLLSSKTLACRPNSLLSFFIWSQKHIPTFSLHTHSLPSLLTVLSSLFAHNKFSDAKSLLLNFISADRRHDLHRSLLHPTRSLPRPSKALLDTAIGAYVQLGHPHLGLQIFKKMKRLRLQPNLLTCNTLLNSLVKYPSSHPVLLCREIFNDVIKLGVLPNANMFNILINGYCLENKFKDALDLLNLMDEYDCSPDNVTYNTILDALCKKGRLNEVRDLLMDMKNRGLLPNRNTYNILVYGYCKMGWLKEAATVIELMTQNNLLPDVWTYNMLINGLCNEGRIKEAFRLRDEMENLKLLPDVVTYNTLINGEGMLEKALKLFNTWISKGKSIDAVTYNTLIMALCKEGRLEDALELVAEMEVKKLGPDHYTYNAILGVLTDAGRIEEAEELMAKLIETGNSCDLFLQMDKGQDVVTIGTTDKLDLSSIAYSEQINKLCTEGRYKDAMRIFGELTQKGTASFGTLLDSVEWVASLHLSHGPKSKSTNQGIRIWRNFEVAFSVLHAGGMIATRELRLGYTMSRAQSLTPPGFSVPSRQPPPGFSTCERTNQVVNATSGIHLVKMTSLPNNQYCAPSAENINTCDFDFIDPAILAVQGDKATYGLDNSGLEMRPTSTPQLTYKDEARLWILMQQSASAHQDPKFSSIFMQDSSFAHQELRFSGHIWNGFSPMGDTYSISSRLMDQHQTYNPSPLTQLSQQKYGNGQLSNCYWSGLDAFRLGSEVSMTEIQRNEILGLNKLFLGYGDLMSQTPSSGDVYNMDWSLNHFIAKEVKDLITLLNLVVVQLKLAGGKLSVHSVFGICSTLGRSDYTRSLTSNIRI</sequence>
<reference evidence="1 2" key="1">
    <citation type="journal article" date="2022" name="Plant J.">
        <title>Chromosome-level genome of Camellia lanceoleosa provides a valuable resource for understanding genome evolution and self-incompatibility.</title>
        <authorList>
            <person name="Gong W."/>
            <person name="Xiao S."/>
            <person name="Wang L."/>
            <person name="Liao Z."/>
            <person name="Chang Y."/>
            <person name="Mo W."/>
            <person name="Hu G."/>
            <person name="Li W."/>
            <person name="Zhao G."/>
            <person name="Zhu H."/>
            <person name="Hu X."/>
            <person name="Ji K."/>
            <person name="Xiang X."/>
            <person name="Song Q."/>
            <person name="Yuan D."/>
            <person name="Jin S."/>
            <person name="Zhang L."/>
        </authorList>
    </citation>
    <scope>NUCLEOTIDE SEQUENCE [LARGE SCALE GENOMIC DNA]</scope>
    <source>
        <strain evidence="1">SQ_2022a</strain>
    </source>
</reference>
<name>A0ACC0H7G1_9ERIC</name>
<keyword evidence="2" id="KW-1185">Reference proteome</keyword>
<organism evidence="1 2">
    <name type="scientific">Camellia lanceoleosa</name>
    <dbReference type="NCBI Taxonomy" id="1840588"/>
    <lineage>
        <taxon>Eukaryota</taxon>
        <taxon>Viridiplantae</taxon>
        <taxon>Streptophyta</taxon>
        <taxon>Embryophyta</taxon>
        <taxon>Tracheophyta</taxon>
        <taxon>Spermatophyta</taxon>
        <taxon>Magnoliopsida</taxon>
        <taxon>eudicotyledons</taxon>
        <taxon>Gunneridae</taxon>
        <taxon>Pentapetalae</taxon>
        <taxon>asterids</taxon>
        <taxon>Ericales</taxon>
        <taxon>Theaceae</taxon>
        <taxon>Camellia</taxon>
    </lineage>
</organism>
<evidence type="ECO:0000313" key="1">
    <source>
        <dbReference type="EMBL" id="KAI8009110.1"/>
    </source>
</evidence>